<dbReference type="EMBL" id="AXCZ01000039">
    <property type="protein sequence ID" value="KGM13513.1"/>
    <property type="molecule type" value="Genomic_DNA"/>
</dbReference>
<sequence length="587" mass="62106">MVDLEVPTRRERATAHRAHPRRRRWVRLVVWGLLVAVVGWAVWLVVDGLRARHELNAAAALVSQMQRAGLSGDVDVVDAHLATTQEHARAALDATHGPHWSVARWVPWLGGHVDAVQATSEVVHGLTTSVLPDLVEVSGTMDPATLVPAQGRVDVQRLAEAAPVVTSAAAGVDSAAERLTRVQTTGLVGPIARPVERLREQVGELAALTSTAAKAVTLLPPMLGAEGPRTYLLLVQNPAEPRATGGIPILTRLRADDGLITLVDQQTAAVGNLREPVVPLTDEEMALFGPQLGSYLANVTLTPDFPRSGELAAAIWEHERGETLDGVLSIDPVALGLMLEATGPVTTPDGTALTAETAPTALMNTIYLDSEDKDDRDEFFMGATGTIFDAVLSADWPAAPMVDALAEAARQGRVMVWSAHDAEQERLNGTVLSGELRGSVGDTPVIGLYVNDGTASKIGYYLDADVVTTTSADGTEIIVEATFTSTAPPDAGTYPRYVAGDGRNTEPGNIRANVLLYAPTGGVVREVQRDGEPIGVHSSLHDGLQAVGTTLDLQPGQAKTLHYSLQLNHPNHIPPNLTTTPLAGKGT</sequence>
<evidence type="ECO:0000313" key="2">
    <source>
        <dbReference type="EMBL" id="KGM13513.1"/>
    </source>
</evidence>
<comment type="caution">
    <text evidence="2">The sequence shown here is derived from an EMBL/GenBank/DDBJ whole genome shotgun (WGS) entry which is preliminary data.</text>
</comment>
<evidence type="ECO:0000313" key="3">
    <source>
        <dbReference type="Proteomes" id="UP000054314"/>
    </source>
</evidence>
<evidence type="ECO:0008006" key="4">
    <source>
        <dbReference type="Google" id="ProtNLM"/>
    </source>
</evidence>
<dbReference type="Pfam" id="PF13196">
    <property type="entry name" value="DUF4012"/>
    <property type="match status" value="1"/>
</dbReference>
<feature type="transmembrane region" description="Helical" evidence="1">
    <location>
        <begin position="25"/>
        <end position="46"/>
    </location>
</feature>
<keyword evidence="1" id="KW-0472">Membrane</keyword>
<proteinExistence type="predicted"/>
<keyword evidence="1" id="KW-0812">Transmembrane</keyword>
<protein>
    <recommendedName>
        <fullName evidence="4">Peptide synthetase</fullName>
    </recommendedName>
</protein>
<dbReference type="AlphaFoldDB" id="A0A0A0BYM2"/>
<dbReference type="InterPro" id="IPR025101">
    <property type="entry name" value="DUF4012"/>
</dbReference>
<accession>A0A0A0BYM2</accession>
<name>A0A0A0BYM2_9CELL</name>
<keyword evidence="3" id="KW-1185">Reference proteome</keyword>
<gene>
    <name evidence="2" type="ORF">N869_13565</name>
</gene>
<organism evidence="2 3">
    <name type="scientific">Cellulomonas bogoriensis 69B4 = DSM 16987</name>
    <dbReference type="NCBI Taxonomy" id="1386082"/>
    <lineage>
        <taxon>Bacteria</taxon>
        <taxon>Bacillati</taxon>
        <taxon>Actinomycetota</taxon>
        <taxon>Actinomycetes</taxon>
        <taxon>Micrococcales</taxon>
        <taxon>Cellulomonadaceae</taxon>
        <taxon>Cellulomonas</taxon>
    </lineage>
</organism>
<evidence type="ECO:0000256" key="1">
    <source>
        <dbReference type="SAM" id="Phobius"/>
    </source>
</evidence>
<dbReference type="Proteomes" id="UP000054314">
    <property type="component" value="Unassembled WGS sequence"/>
</dbReference>
<reference evidence="2 3" key="1">
    <citation type="submission" date="2013-08" db="EMBL/GenBank/DDBJ databases">
        <title>Genome sequencing of Cellulomonas bogoriensis 69B4.</title>
        <authorList>
            <person name="Chen F."/>
            <person name="Li Y."/>
            <person name="Wang G."/>
        </authorList>
    </citation>
    <scope>NUCLEOTIDE SEQUENCE [LARGE SCALE GENOMIC DNA]</scope>
    <source>
        <strain evidence="2 3">69B4</strain>
    </source>
</reference>
<keyword evidence="1" id="KW-1133">Transmembrane helix</keyword>